<dbReference type="EMBL" id="LXQA011403433">
    <property type="protein sequence ID" value="MCI96013.1"/>
    <property type="molecule type" value="Genomic_DNA"/>
</dbReference>
<protein>
    <submittedName>
        <fullName evidence="2">Uncharacterized protein</fullName>
    </submittedName>
</protein>
<organism evidence="2 3">
    <name type="scientific">Trifolium medium</name>
    <dbReference type="NCBI Taxonomy" id="97028"/>
    <lineage>
        <taxon>Eukaryota</taxon>
        <taxon>Viridiplantae</taxon>
        <taxon>Streptophyta</taxon>
        <taxon>Embryophyta</taxon>
        <taxon>Tracheophyta</taxon>
        <taxon>Spermatophyta</taxon>
        <taxon>Magnoliopsida</taxon>
        <taxon>eudicotyledons</taxon>
        <taxon>Gunneridae</taxon>
        <taxon>Pentapetalae</taxon>
        <taxon>rosids</taxon>
        <taxon>fabids</taxon>
        <taxon>Fabales</taxon>
        <taxon>Fabaceae</taxon>
        <taxon>Papilionoideae</taxon>
        <taxon>50 kb inversion clade</taxon>
        <taxon>NPAAA clade</taxon>
        <taxon>Hologalegina</taxon>
        <taxon>IRL clade</taxon>
        <taxon>Trifolieae</taxon>
        <taxon>Trifolium</taxon>
    </lineage>
</organism>
<keyword evidence="3" id="KW-1185">Reference proteome</keyword>
<dbReference type="Proteomes" id="UP000265520">
    <property type="component" value="Unassembled WGS sequence"/>
</dbReference>
<evidence type="ECO:0000313" key="2">
    <source>
        <dbReference type="EMBL" id="MCI96013.1"/>
    </source>
</evidence>
<feature type="region of interest" description="Disordered" evidence="1">
    <location>
        <begin position="25"/>
        <end position="55"/>
    </location>
</feature>
<proteinExistence type="predicted"/>
<evidence type="ECO:0000313" key="3">
    <source>
        <dbReference type="Proteomes" id="UP000265520"/>
    </source>
</evidence>
<feature type="non-terminal residue" evidence="2">
    <location>
        <position position="55"/>
    </location>
</feature>
<sequence>KDEYDGGTSRTCDGVFFGHNHAAGAAWQQTRGDGSSTTRDDDDPYNDDDNKFNLR</sequence>
<accession>A0A392W8C4</accession>
<reference evidence="2 3" key="1">
    <citation type="journal article" date="2018" name="Front. Plant Sci.">
        <title>Red Clover (Trifolium pratense) and Zigzag Clover (T. medium) - A Picture of Genomic Similarities and Differences.</title>
        <authorList>
            <person name="Dluhosova J."/>
            <person name="Istvanek J."/>
            <person name="Nedelnik J."/>
            <person name="Repkova J."/>
        </authorList>
    </citation>
    <scope>NUCLEOTIDE SEQUENCE [LARGE SCALE GENOMIC DNA]</scope>
    <source>
        <strain evidence="3">cv. 10/8</strain>
        <tissue evidence="2">Leaf</tissue>
    </source>
</reference>
<name>A0A392W8C4_9FABA</name>
<dbReference type="AlphaFoldDB" id="A0A392W8C4"/>
<comment type="caution">
    <text evidence="2">The sequence shown here is derived from an EMBL/GenBank/DDBJ whole genome shotgun (WGS) entry which is preliminary data.</text>
</comment>
<feature type="non-terminal residue" evidence="2">
    <location>
        <position position="1"/>
    </location>
</feature>
<evidence type="ECO:0000256" key="1">
    <source>
        <dbReference type="SAM" id="MobiDB-lite"/>
    </source>
</evidence>